<dbReference type="EMBL" id="MK072029">
    <property type="protein sequence ID" value="AYV77306.1"/>
    <property type="molecule type" value="Genomic_DNA"/>
</dbReference>
<name>A0A3G4ZQX9_9VIRU</name>
<protein>
    <submittedName>
        <fullName evidence="1">Uncharacterized protein</fullName>
    </submittedName>
</protein>
<proteinExistence type="predicted"/>
<accession>A0A3G4ZQX9</accession>
<organism evidence="1">
    <name type="scientific">Barrevirus sp</name>
    <dbReference type="NCBI Taxonomy" id="2487763"/>
    <lineage>
        <taxon>Viruses</taxon>
        <taxon>Varidnaviria</taxon>
        <taxon>Bamfordvirae</taxon>
        <taxon>Nucleocytoviricota</taxon>
        <taxon>Megaviricetes</taxon>
        <taxon>Imitervirales</taxon>
        <taxon>Mimiviridae</taxon>
        <taxon>Klosneuvirinae</taxon>
    </lineage>
</organism>
<reference evidence="1" key="1">
    <citation type="submission" date="2018-10" db="EMBL/GenBank/DDBJ databases">
        <title>Hidden diversity of soil giant viruses.</title>
        <authorList>
            <person name="Schulz F."/>
            <person name="Alteio L."/>
            <person name="Goudeau D."/>
            <person name="Ryan E.M."/>
            <person name="Malmstrom R.R."/>
            <person name="Blanchard J."/>
            <person name="Woyke T."/>
        </authorList>
    </citation>
    <scope>NUCLEOTIDE SEQUENCE</scope>
    <source>
        <strain evidence="1">BAV1</strain>
    </source>
</reference>
<evidence type="ECO:0000313" key="1">
    <source>
        <dbReference type="EMBL" id="AYV77306.1"/>
    </source>
</evidence>
<gene>
    <name evidence="1" type="ORF">Barrevirus32_2</name>
</gene>
<sequence>MGWCHVKPSGPQCELYKGHISDHVYNWSTCKTQISDEYDDVYGKPDQCSYFQGHDGPCGLASGCRGPKGCTGPIIEDETLSNIKKVPQLKLKLKIKIKELKSLRIRH</sequence>